<evidence type="ECO:0000256" key="4">
    <source>
        <dbReference type="ARBA" id="ARBA00022837"/>
    </source>
</evidence>
<protein>
    <submittedName>
        <fullName evidence="6">Arylsulfatase</fullName>
        <ecNumber evidence="6">3.1.6.1</ecNumber>
    </submittedName>
</protein>
<comment type="similarity">
    <text evidence="1">Belongs to the sulfatase family.</text>
</comment>
<evidence type="ECO:0000256" key="1">
    <source>
        <dbReference type="ARBA" id="ARBA00008779"/>
    </source>
</evidence>
<dbReference type="GO" id="GO:0046872">
    <property type="term" value="F:metal ion binding"/>
    <property type="evidence" value="ECO:0007669"/>
    <property type="project" value="UniProtKB-KW"/>
</dbReference>
<dbReference type="SUPFAM" id="SSF53649">
    <property type="entry name" value="Alkaline phosphatase-like"/>
    <property type="match status" value="1"/>
</dbReference>
<dbReference type="InterPro" id="IPR024607">
    <property type="entry name" value="Sulfatase_CS"/>
</dbReference>
<dbReference type="Pfam" id="PF00884">
    <property type="entry name" value="Sulfatase"/>
    <property type="match status" value="1"/>
</dbReference>
<dbReference type="PANTHER" id="PTHR42693:SF53">
    <property type="entry name" value="ENDO-4-O-SULFATASE"/>
    <property type="match status" value="1"/>
</dbReference>
<dbReference type="EMBL" id="SJPJ01000001">
    <property type="protein sequence ID" value="TWT83592.1"/>
    <property type="molecule type" value="Genomic_DNA"/>
</dbReference>
<gene>
    <name evidence="6" type="primary">atsA_94</name>
    <name evidence="6" type="ORF">CA13_50590</name>
</gene>
<keyword evidence="3 6" id="KW-0378">Hydrolase</keyword>
<dbReference type="InterPro" id="IPR017850">
    <property type="entry name" value="Alkaline_phosphatase_core_sf"/>
</dbReference>
<dbReference type="InterPro" id="IPR050738">
    <property type="entry name" value="Sulfatase"/>
</dbReference>
<dbReference type="PANTHER" id="PTHR42693">
    <property type="entry name" value="ARYLSULFATASE FAMILY MEMBER"/>
    <property type="match status" value="1"/>
</dbReference>
<feature type="domain" description="Sulfatase N-terminal" evidence="5">
    <location>
        <begin position="64"/>
        <end position="393"/>
    </location>
</feature>
<dbReference type="GO" id="GO:0004065">
    <property type="term" value="F:arylsulfatase activity"/>
    <property type="evidence" value="ECO:0007669"/>
    <property type="project" value="UniProtKB-EC"/>
</dbReference>
<dbReference type="AlphaFoldDB" id="A0A5C5Z8H1"/>
<proteinExistence type="inferred from homology"/>
<evidence type="ECO:0000259" key="5">
    <source>
        <dbReference type="Pfam" id="PF00884"/>
    </source>
</evidence>
<dbReference type="InterPro" id="IPR000917">
    <property type="entry name" value="Sulfatase_N"/>
</dbReference>
<comment type="caution">
    <text evidence="6">The sequence shown here is derived from an EMBL/GenBank/DDBJ whole genome shotgun (WGS) entry which is preliminary data.</text>
</comment>
<dbReference type="PROSITE" id="PS00149">
    <property type="entry name" value="SULFATASE_2"/>
    <property type="match status" value="1"/>
</dbReference>
<dbReference type="Gene3D" id="3.40.720.10">
    <property type="entry name" value="Alkaline Phosphatase, subunit A"/>
    <property type="match status" value="1"/>
</dbReference>
<evidence type="ECO:0000256" key="2">
    <source>
        <dbReference type="ARBA" id="ARBA00022723"/>
    </source>
</evidence>
<name>A0A5C5Z8H1_9BACT</name>
<reference evidence="6 7" key="1">
    <citation type="submission" date="2019-02" db="EMBL/GenBank/DDBJ databases">
        <title>Deep-cultivation of Planctomycetes and their phenomic and genomic characterization uncovers novel biology.</title>
        <authorList>
            <person name="Wiegand S."/>
            <person name="Jogler M."/>
            <person name="Boedeker C."/>
            <person name="Pinto D."/>
            <person name="Vollmers J."/>
            <person name="Rivas-Marin E."/>
            <person name="Kohn T."/>
            <person name="Peeters S.H."/>
            <person name="Heuer A."/>
            <person name="Rast P."/>
            <person name="Oberbeckmann S."/>
            <person name="Bunk B."/>
            <person name="Jeske O."/>
            <person name="Meyerdierks A."/>
            <person name="Storesund J.E."/>
            <person name="Kallscheuer N."/>
            <person name="Luecker S."/>
            <person name="Lage O.M."/>
            <person name="Pohl T."/>
            <person name="Merkel B.J."/>
            <person name="Hornburger P."/>
            <person name="Mueller R.-W."/>
            <person name="Bruemmer F."/>
            <person name="Labrenz M."/>
            <person name="Spormann A.M."/>
            <person name="Op Den Camp H."/>
            <person name="Overmann J."/>
            <person name="Amann R."/>
            <person name="Jetten M.S.M."/>
            <person name="Mascher T."/>
            <person name="Medema M.H."/>
            <person name="Devos D.P."/>
            <person name="Kaster A.-K."/>
            <person name="Ovreas L."/>
            <person name="Rohde M."/>
            <person name="Galperin M.Y."/>
            <person name="Jogler C."/>
        </authorList>
    </citation>
    <scope>NUCLEOTIDE SEQUENCE [LARGE SCALE GENOMIC DNA]</scope>
    <source>
        <strain evidence="6 7">CA13</strain>
    </source>
</reference>
<evidence type="ECO:0000313" key="7">
    <source>
        <dbReference type="Proteomes" id="UP000315010"/>
    </source>
</evidence>
<evidence type="ECO:0000313" key="6">
    <source>
        <dbReference type="EMBL" id="TWT83592.1"/>
    </source>
</evidence>
<dbReference type="EC" id="3.1.6.1" evidence="6"/>
<keyword evidence="4" id="KW-0106">Calcium</keyword>
<accession>A0A5C5Z8H1</accession>
<dbReference type="Proteomes" id="UP000315010">
    <property type="component" value="Unassembled WGS sequence"/>
</dbReference>
<sequence length="595" mass="66978">MDGIGLVWAPTLHDFKPKEATELDTDRPLLRQPHSMNATTKLLTIFCVLAPLGTNAVFAAPLRPNIVVVMCDDLGYSDVGFNGATDIRTPELDALAKSGTICTSAYVPHPFCGPSRMGLMSGRYPHEFGAPFNLPNSGHGIEEYNKQGIDINETLISTVLQDAGYYTGAIGKWHMGITQPFHPNTRGFDDFYGFLGGGHSYFPEKYRPIYERQRRAGNPNINEYSLPLEHNGEEVNETQYITDALSREAVRFVNDAAKKDQPFFLFLAYNAPHTPLEAKEDDLKEYADVKDEKRRTYAAMVHAVDRGVGEVVESLKSNHEFDDTLIIFLSDNGGKTSAGATNRPLAQGKGSVYEGGYRVPMFFHWPGHVPAGKRFKYPVSSLDFYPTFAGLGGGTIPAGKHLDGKDIWNDFLAAQNPRKGDMIFVVRHRAGFSDASARQDRWKVLRDANGPWKLFNIEDDVSEQHDLSAQNPELLHSMVAKMEKWSRSHIEPRWHHERQAKDQWDETGMPHFDQTFSIDPSEATPVEVSEMKPLKKGDSTRDDFVEREREKWEKNGWNWDHVKVDKMFDSIDANKDGVASGEEKKAYWAKMATEN</sequence>
<keyword evidence="7" id="KW-1185">Reference proteome</keyword>
<organism evidence="6 7">
    <name type="scientific">Novipirellula herctigrandis</name>
    <dbReference type="NCBI Taxonomy" id="2527986"/>
    <lineage>
        <taxon>Bacteria</taxon>
        <taxon>Pseudomonadati</taxon>
        <taxon>Planctomycetota</taxon>
        <taxon>Planctomycetia</taxon>
        <taxon>Pirellulales</taxon>
        <taxon>Pirellulaceae</taxon>
        <taxon>Novipirellula</taxon>
    </lineage>
</organism>
<dbReference type="Gene3D" id="3.30.1120.10">
    <property type="match status" value="1"/>
</dbReference>
<keyword evidence="2" id="KW-0479">Metal-binding</keyword>
<evidence type="ECO:0000256" key="3">
    <source>
        <dbReference type="ARBA" id="ARBA00022801"/>
    </source>
</evidence>